<reference evidence="1" key="3">
    <citation type="submission" date="2010-07" db="EMBL/GenBank/DDBJ databases">
        <authorList>
            <person name="Genoscope - CEA"/>
        </authorList>
    </citation>
    <scope>NUCLEOTIDE SEQUENCE</scope>
    <source>
        <strain evidence="1">3As</strain>
    </source>
</reference>
<dbReference type="eggNOG" id="COG5340">
    <property type="taxonomic scope" value="Bacteria"/>
</dbReference>
<dbReference type="Proteomes" id="UP000078599">
    <property type="component" value="Unassembled WGS sequence"/>
</dbReference>
<evidence type="ECO:0000313" key="4">
    <source>
        <dbReference type="Proteomes" id="UP000078599"/>
    </source>
</evidence>
<reference key="1">
    <citation type="submission" date="2009-07" db="EMBL/GenBank/DDBJ databases">
        <authorList>
            <person name="Genoscope - CEA"/>
        </authorList>
    </citation>
    <scope>NUCLEOTIDE SEQUENCE</scope>
    <source>
        <strain>3As</strain>
    </source>
</reference>
<accession>D6CSA4</accession>
<sequence>MTNPKNLAVPAHTDLLPLVAESLSASTGPAITAYELGKLVYLKGKSLEIEASKREYERVMDALLAVRLLVKISGARSAYLLFGHSAASPAEIACCLDPFAYVSHLSAMEHHGLTDRFPKILYLTRPPAIEWRKQAKARMARDLAEDLVAYKQSGLPRLTLPALSNLLGTTIHVHERSQFGAFRNVAGSPLRVATIGRVFLDMLREPKSCGGMQHVIDVYRREAKRNLKLIVDEVSRHGQSIDKVRAGYVLTEVCHLQFDAASEWQTYAQRGGSRKLDPDGEYVSNYSETWKLSINVPSLSSPEQEFDDA</sequence>
<dbReference type="OrthoDB" id="9125124at2"/>
<dbReference type="EMBL" id="FP475956">
    <property type="protein sequence ID" value="CAZ87632.1"/>
    <property type="molecule type" value="Genomic_DNA"/>
</dbReference>
<evidence type="ECO:0000313" key="2">
    <source>
        <dbReference type="EMBL" id="CQR26940.1"/>
    </source>
</evidence>
<proteinExistence type="predicted"/>
<keyword evidence="4" id="KW-1185">Reference proteome</keyword>
<protein>
    <recommendedName>
        <fullName evidence="5">AbiEi antitoxin C-terminal domain-containing protein</fullName>
    </recommendedName>
</protein>
<evidence type="ECO:0000313" key="3">
    <source>
        <dbReference type="Proteomes" id="UP000002372"/>
    </source>
</evidence>
<evidence type="ECO:0008006" key="5">
    <source>
        <dbReference type="Google" id="ProtNLM"/>
    </source>
</evidence>
<dbReference type="RefSeq" id="WP_013104987.1">
    <property type="nucleotide sequence ID" value="NC_014145.1"/>
</dbReference>
<dbReference type="Proteomes" id="UP000002372">
    <property type="component" value="Chromosome"/>
</dbReference>
<organism evidence="1 3">
    <name type="scientific">Thiomonas arsenitoxydans (strain DSM 22701 / CIP 110005 / 3As)</name>
    <dbReference type="NCBI Taxonomy" id="426114"/>
    <lineage>
        <taxon>Bacteria</taxon>
        <taxon>Pseudomonadati</taxon>
        <taxon>Pseudomonadota</taxon>
        <taxon>Betaproteobacteria</taxon>
        <taxon>Burkholderiales</taxon>
        <taxon>Thiomonas</taxon>
    </lineage>
</organism>
<name>D6CSA4_THIA3</name>
<gene>
    <name evidence="1" type="ordered locus">THI_0929</name>
    <name evidence="2" type="ORF">THICB1_100370</name>
</gene>
<dbReference type="KEGG" id="thi:THI_0929"/>
<evidence type="ECO:0000313" key="1">
    <source>
        <dbReference type="EMBL" id="CAZ87632.1"/>
    </source>
</evidence>
<dbReference type="AlphaFoldDB" id="D6CSA4"/>
<reference evidence="3" key="2">
    <citation type="journal article" date="2010" name="PLoS Genet.">
        <title>Structure, function, and evolution of the Thiomonas spp. genome.</title>
        <authorList>
            <person name="Arsene-Ploetze F."/>
            <person name="Koechler S."/>
            <person name="Marchal M."/>
            <person name="Coppee J.Y."/>
            <person name="Chandler M."/>
            <person name="Bonnefoy V."/>
            <person name="Brochier-Armanet C."/>
            <person name="Barakat M."/>
            <person name="Barbe V."/>
            <person name="Battaglia-Brunet F."/>
            <person name="Bruneel O."/>
            <person name="Bryan C.G."/>
            <person name="Cleiss-Arnold J."/>
            <person name="Cruveiller S."/>
            <person name="Erhardt M."/>
            <person name="Heinrich-Salmeron A."/>
            <person name="Hommais F."/>
            <person name="Joulian C."/>
            <person name="Krin E."/>
            <person name="Lieutaud A."/>
            <person name="Lievremont D."/>
            <person name="Michel C."/>
            <person name="Muller D."/>
            <person name="Ortet P."/>
            <person name="Proux C."/>
            <person name="Siguier P."/>
            <person name="Roche D."/>
            <person name="Rouy Z."/>
            <person name="Salvignol G."/>
            <person name="Slyemi D."/>
            <person name="Talla E."/>
            <person name="Weiss S."/>
            <person name="Weissenbach J."/>
            <person name="Medigue C."/>
            <person name="Bertin P.N."/>
        </authorList>
    </citation>
    <scope>NUCLEOTIDE SEQUENCE [LARGE SCALE GENOMIC DNA]</scope>
    <source>
        <strain evidence="3">DSM 22701 / CIP 110005 / 3As</strain>
    </source>
</reference>
<dbReference type="EMBL" id="CTRI01000002">
    <property type="protein sequence ID" value="CQR26940.1"/>
    <property type="molecule type" value="Genomic_DNA"/>
</dbReference>
<reference evidence="2 4" key="4">
    <citation type="submission" date="2015-03" db="EMBL/GenBank/DDBJ databases">
        <authorList>
            <person name="Regsiter A."/>
            <person name="william w."/>
        </authorList>
    </citation>
    <scope>NUCLEOTIDE SEQUENCE [LARGE SCALE GENOMIC DNA]</scope>
    <source>
        <strain evidence="2 4">CB1</strain>
    </source>
</reference>
<dbReference type="HOGENOM" id="CLU_908601_0_0_4"/>